<feature type="compositionally biased region" description="Acidic residues" evidence="1">
    <location>
        <begin position="396"/>
        <end position="406"/>
    </location>
</feature>
<feature type="region of interest" description="Disordered" evidence="1">
    <location>
        <begin position="790"/>
        <end position="810"/>
    </location>
</feature>
<organism evidence="5 6">
    <name type="scientific">Geodia barretti</name>
    <name type="common">Barrett's horny sponge</name>
    <dbReference type="NCBI Taxonomy" id="519541"/>
    <lineage>
        <taxon>Eukaryota</taxon>
        <taxon>Metazoa</taxon>
        <taxon>Porifera</taxon>
        <taxon>Demospongiae</taxon>
        <taxon>Heteroscleromorpha</taxon>
        <taxon>Tetractinellida</taxon>
        <taxon>Astrophorina</taxon>
        <taxon>Geodiidae</taxon>
        <taxon>Geodia</taxon>
    </lineage>
</organism>
<feature type="compositionally biased region" description="Polar residues" evidence="1">
    <location>
        <begin position="612"/>
        <end position="622"/>
    </location>
</feature>
<feature type="compositionally biased region" description="Polar residues" evidence="1">
    <location>
        <begin position="736"/>
        <end position="745"/>
    </location>
</feature>
<dbReference type="Pfam" id="PF22068">
    <property type="entry name" value="Androglobin_II"/>
    <property type="match status" value="1"/>
</dbReference>
<dbReference type="InterPro" id="IPR054095">
    <property type="entry name" value="Androglobin_V"/>
</dbReference>
<dbReference type="Pfam" id="PF22070">
    <property type="entry name" value="Androglobin_V"/>
    <property type="match status" value="1"/>
</dbReference>
<comment type="caution">
    <text evidence="5">The sequence shown here is derived from an EMBL/GenBank/DDBJ whole genome shotgun (WGS) entry which is preliminary data.</text>
</comment>
<feature type="domain" description="Androglobin" evidence="4">
    <location>
        <begin position="443"/>
        <end position="517"/>
    </location>
</feature>
<dbReference type="PANTHER" id="PTHR46298:SF1">
    <property type="entry name" value="ANDROGLOBIN"/>
    <property type="match status" value="1"/>
</dbReference>
<feature type="compositionally biased region" description="Acidic residues" evidence="1">
    <location>
        <begin position="182"/>
        <end position="196"/>
    </location>
</feature>
<feature type="compositionally biased region" description="Low complexity" evidence="1">
    <location>
        <begin position="580"/>
        <end position="591"/>
    </location>
</feature>
<accession>A0AA35R1Q2</accession>
<protein>
    <submittedName>
        <fullName evidence="5">Androglobin</fullName>
    </submittedName>
</protein>
<dbReference type="Pfam" id="PF22069">
    <property type="entry name" value="Androglobin_IV"/>
    <property type="match status" value="1"/>
</dbReference>
<feature type="compositionally biased region" description="Basic and acidic residues" evidence="1">
    <location>
        <begin position="407"/>
        <end position="432"/>
    </location>
</feature>
<feature type="compositionally biased region" description="Low complexity" evidence="1">
    <location>
        <begin position="698"/>
        <end position="718"/>
    </location>
</feature>
<keyword evidence="6" id="KW-1185">Reference proteome</keyword>
<feature type="region of interest" description="Disordered" evidence="1">
    <location>
        <begin position="563"/>
        <end position="624"/>
    </location>
</feature>
<dbReference type="PANTHER" id="PTHR46298">
    <property type="entry name" value="ANDROGLOBIN"/>
    <property type="match status" value="1"/>
</dbReference>
<feature type="compositionally biased region" description="Polar residues" evidence="1">
    <location>
        <begin position="656"/>
        <end position="666"/>
    </location>
</feature>
<name>A0AA35R1Q2_GEOBA</name>
<evidence type="ECO:0000259" key="2">
    <source>
        <dbReference type="Pfam" id="PF22068"/>
    </source>
</evidence>
<evidence type="ECO:0000259" key="3">
    <source>
        <dbReference type="Pfam" id="PF22069"/>
    </source>
</evidence>
<gene>
    <name evidence="5" type="ORF">GBAR_LOCUS2793</name>
</gene>
<sequence length="857" mass="96065">MKFEDFRKAFSSVEVYTPPSRFRFTHCYRDMTATVEMAAQEETKAKGRASHSPANKLKGTESTVADDTNILFIENSNDTSGDSGEVELHFVFSCLSNWREDSKDLRTERKKSTALQKRRESILSNPLSQRYSFNYSLVRSGAKTSAYAWAGGRAPPLTIPEADEEDSSSGSAVYLPPTPPSPEDEEEEEEEEGEKEEGERVVGGVLVVEEFNWRSISTSMPLLRLVTSGVKGAIVKVHRSKKMMKFHVKAPVGYHLSISSNDDFVLYNESAAYDSMHKEGVGYSKIYSGPVPPLPPNSWAVVFREVLQVQRDQQLLAFSLDCPVPGHQLRVVDNDDGREMPRVAHITEPQEYNINKKGYTILCEMWTRSDPVVEGNIWKLRVISSDKDLPLCEGLEKEDEGEEDELEQKKNEEDEEKNKEEGAEGGGEKDGENVAEVAIGTEFHHKEVREYCLPDRDSVLFRYSLRAKTECPITVQLTTSKKDAFIKLEIFQGSEFDGSLVAVTQGRAYCFIPSFFMSPSPSRDADTLTNKFVMVATVLHKSWPFADTAWPYIDEIRSAEEEKANASGSAGGGGGKGKKPPSASSKSGSGAKPKKGKGGGKDGGGKDGSDGVNSCQSLSNIDGSKPHWTLRVAIRQRDKDQFEMGRDTEREDELKSMQTTWETQQPGRLKQGQESRQKFLDAHSLKPPDTNSEDQQHLTVPSTPSLSSSTTPLPISPSLLPPHAPIPLERIDLSLYTRNSNTTPHVLTAEERERRDEERKESICQYRAWRRSVLESRDQDRQFRNSEKLRQLQEAEKQQTELEATRKRMNRGREKIRQAYLVEEKARREAEAAALKAVEEEAAASNARDSKKKGKKK</sequence>
<feature type="compositionally biased region" description="Basic and acidic residues" evidence="1">
    <location>
        <begin position="671"/>
        <end position="686"/>
    </location>
</feature>
<evidence type="ECO:0000259" key="4">
    <source>
        <dbReference type="Pfam" id="PF22070"/>
    </source>
</evidence>
<evidence type="ECO:0000313" key="6">
    <source>
        <dbReference type="Proteomes" id="UP001174909"/>
    </source>
</evidence>
<reference evidence="5" key="1">
    <citation type="submission" date="2023-03" db="EMBL/GenBank/DDBJ databases">
        <authorList>
            <person name="Steffen K."/>
            <person name="Cardenas P."/>
        </authorList>
    </citation>
    <scope>NUCLEOTIDE SEQUENCE</scope>
</reference>
<dbReference type="EMBL" id="CASHTH010000386">
    <property type="protein sequence ID" value="CAI7999818.1"/>
    <property type="molecule type" value="Genomic_DNA"/>
</dbReference>
<dbReference type="Proteomes" id="UP001174909">
    <property type="component" value="Unassembled WGS sequence"/>
</dbReference>
<evidence type="ECO:0000256" key="1">
    <source>
        <dbReference type="SAM" id="MobiDB-lite"/>
    </source>
</evidence>
<feature type="compositionally biased region" description="Basic and acidic residues" evidence="1">
    <location>
        <begin position="599"/>
        <end position="609"/>
    </location>
</feature>
<proteinExistence type="predicted"/>
<feature type="compositionally biased region" description="Basic and acidic residues" evidence="1">
    <location>
        <begin position="636"/>
        <end position="655"/>
    </location>
</feature>
<feature type="region of interest" description="Disordered" evidence="1">
    <location>
        <begin position="636"/>
        <end position="762"/>
    </location>
</feature>
<evidence type="ECO:0000313" key="5">
    <source>
        <dbReference type="EMBL" id="CAI7999818.1"/>
    </source>
</evidence>
<feature type="compositionally biased region" description="Basic and acidic residues" evidence="1">
    <location>
        <begin position="748"/>
        <end position="762"/>
    </location>
</feature>
<dbReference type="InterPro" id="IPR054094">
    <property type="entry name" value="Androglobin_IV"/>
</dbReference>
<dbReference type="InterPro" id="IPR054093">
    <property type="entry name" value="Androglobin_II"/>
</dbReference>
<feature type="region of interest" description="Disordered" evidence="1">
    <location>
        <begin position="837"/>
        <end position="857"/>
    </location>
</feature>
<feature type="region of interest" description="Disordered" evidence="1">
    <location>
        <begin position="157"/>
        <end position="199"/>
    </location>
</feature>
<feature type="domain" description="Androglobin" evidence="3">
    <location>
        <begin position="287"/>
        <end position="391"/>
    </location>
</feature>
<feature type="domain" description="Androglobin" evidence="2">
    <location>
        <begin position="87"/>
        <end position="269"/>
    </location>
</feature>
<dbReference type="InterPro" id="IPR053033">
    <property type="entry name" value="Androglobin-like"/>
</dbReference>
<dbReference type="AlphaFoldDB" id="A0AA35R1Q2"/>
<feature type="region of interest" description="Disordered" evidence="1">
    <location>
        <begin position="392"/>
        <end position="433"/>
    </location>
</feature>